<dbReference type="PANTHER" id="PTHR30408:SF12">
    <property type="entry name" value="TYPE I RESTRICTION ENZYME MJAVIII SPECIFICITY SUBUNIT"/>
    <property type="match status" value="1"/>
</dbReference>
<reference evidence="5 6" key="2">
    <citation type="journal article" date="2010" name="Stand. Genomic Sci.">
        <title>Complete genome sequence of Nakamurella multipartita type strain (Y-104).</title>
        <authorList>
            <person name="Tice H."/>
            <person name="Mayilraj S."/>
            <person name="Sims D."/>
            <person name="Lapidus A."/>
            <person name="Nolan M."/>
            <person name="Lucas S."/>
            <person name="Glavina Del Rio T."/>
            <person name="Copeland A."/>
            <person name="Cheng J.F."/>
            <person name="Meincke L."/>
            <person name="Bruce D."/>
            <person name="Goodwin L."/>
            <person name="Pitluck S."/>
            <person name="Ivanova N."/>
            <person name="Mavromatis K."/>
            <person name="Ovchinnikova G."/>
            <person name="Pati A."/>
            <person name="Chen A."/>
            <person name="Palaniappan K."/>
            <person name="Land M."/>
            <person name="Hauser L."/>
            <person name="Chang Y.J."/>
            <person name="Jeffries C.D."/>
            <person name="Detter J.C."/>
            <person name="Brettin T."/>
            <person name="Rohde M."/>
            <person name="Goker M."/>
            <person name="Bristow J."/>
            <person name="Eisen J.A."/>
            <person name="Markowitz V."/>
            <person name="Hugenholtz P."/>
            <person name="Kyrpides N.C."/>
            <person name="Klenk H.P."/>
            <person name="Chen F."/>
        </authorList>
    </citation>
    <scope>NUCLEOTIDE SEQUENCE [LARGE SCALE GENOMIC DNA]</scope>
    <source>
        <strain evidence="6">ATCC 700099 / DSM 44233 / CIP 104796 / JCM 9543 / NBRC 105858 / Y-104</strain>
    </source>
</reference>
<keyword evidence="5" id="KW-0255">Endonuclease</keyword>
<dbReference type="HOGENOM" id="CLU_021095_0_1_11"/>
<dbReference type="Proteomes" id="UP000002218">
    <property type="component" value="Chromosome"/>
</dbReference>
<dbReference type="REBASE" id="22006">
    <property type="entry name" value="S.Nmu44233ORF4623P"/>
</dbReference>
<evidence type="ECO:0000256" key="2">
    <source>
        <dbReference type="ARBA" id="ARBA00022747"/>
    </source>
</evidence>
<evidence type="ECO:0000313" key="5">
    <source>
        <dbReference type="EMBL" id="ACV80901.1"/>
    </source>
</evidence>
<comment type="similarity">
    <text evidence="1">Belongs to the type-I restriction system S methylase family.</text>
</comment>
<gene>
    <name evidence="5" type="ordered locus">Namu_4622</name>
</gene>
<accession>C8X703</accession>
<dbReference type="Pfam" id="PF01420">
    <property type="entry name" value="Methylase_S"/>
    <property type="match status" value="2"/>
</dbReference>
<evidence type="ECO:0000256" key="1">
    <source>
        <dbReference type="ARBA" id="ARBA00010923"/>
    </source>
</evidence>
<feature type="domain" description="Type I restriction modification DNA specificity" evidence="4">
    <location>
        <begin position="295"/>
        <end position="381"/>
    </location>
</feature>
<keyword evidence="2" id="KW-0680">Restriction system</keyword>
<dbReference type="Gene3D" id="3.90.220.20">
    <property type="entry name" value="DNA methylase specificity domains"/>
    <property type="match status" value="2"/>
</dbReference>
<dbReference type="RefSeq" id="WP_015749716.1">
    <property type="nucleotide sequence ID" value="NC_013235.1"/>
</dbReference>
<dbReference type="InParanoid" id="C8X703"/>
<dbReference type="GO" id="GO:0009307">
    <property type="term" value="P:DNA restriction-modification system"/>
    <property type="evidence" value="ECO:0007669"/>
    <property type="project" value="UniProtKB-KW"/>
</dbReference>
<dbReference type="GO" id="GO:0003677">
    <property type="term" value="F:DNA binding"/>
    <property type="evidence" value="ECO:0007669"/>
    <property type="project" value="UniProtKB-KW"/>
</dbReference>
<dbReference type="OrthoDB" id="3197085at2"/>
<keyword evidence="5" id="KW-0378">Hydrolase</keyword>
<evidence type="ECO:0000259" key="4">
    <source>
        <dbReference type="Pfam" id="PF01420"/>
    </source>
</evidence>
<protein>
    <submittedName>
        <fullName evidence="5">Restriction endonuclease S subunits-like protein</fullName>
    </submittedName>
</protein>
<keyword evidence="5" id="KW-0540">Nuclease</keyword>
<dbReference type="SUPFAM" id="SSF116734">
    <property type="entry name" value="DNA methylase specificity domain"/>
    <property type="match status" value="2"/>
</dbReference>
<reference evidence="6" key="1">
    <citation type="submission" date="2009-09" db="EMBL/GenBank/DDBJ databases">
        <title>The complete genome of Nakamurella multipartita DSM 44233.</title>
        <authorList>
            <consortium name="US DOE Joint Genome Institute (JGI-PGF)"/>
            <person name="Lucas S."/>
            <person name="Copeland A."/>
            <person name="Lapidus A."/>
            <person name="Glavina del Rio T."/>
            <person name="Dalin E."/>
            <person name="Tice H."/>
            <person name="Bruce D."/>
            <person name="Goodwin L."/>
            <person name="Pitluck S."/>
            <person name="Kyrpides N."/>
            <person name="Mavromatis K."/>
            <person name="Ivanova N."/>
            <person name="Ovchinnikova G."/>
            <person name="Sims D."/>
            <person name="Meincke L."/>
            <person name="Brettin T."/>
            <person name="Detter J.C."/>
            <person name="Han C."/>
            <person name="Larimer F."/>
            <person name="Land M."/>
            <person name="Hauser L."/>
            <person name="Markowitz V."/>
            <person name="Cheng J.-F."/>
            <person name="Hugenholtz P."/>
            <person name="Woyke T."/>
            <person name="Wu D."/>
            <person name="Klenk H.-P."/>
            <person name="Eisen J.A."/>
        </authorList>
    </citation>
    <scope>NUCLEOTIDE SEQUENCE [LARGE SCALE GENOMIC DNA]</scope>
    <source>
        <strain evidence="6">ATCC 700099 / DSM 44233 / CIP 104796 / JCM 9543 / NBRC 105858 / Y-104</strain>
    </source>
</reference>
<evidence type="ECO:0000256" key="3">
    <source>
        <dbReference type="ARBA" id="ARBA00023125"/>
    </source>
</evidence>
<evidence type="ECO:0000313" key="6">
    <source>
        <dbReference type="Proteomes" id="UP000002218"/>
    </source>
</evidence>
<organism evidence="5 6">
    <name type="scientific">Nakamurella multipartita (strain ATCC 700099 / DSM 44233 / CIP 104796 / JCM 9543 / NBRC 105858 / Y-104)</name>
    <name type="common">Microsphaera multipartita</name>
    <dbReference type="NCBI Taxonomy" id="479431"/>
    <lineage>
        <taxon>Bacteria</taxon>
        <taxon>Bacillati</taxon>
        <taxon>Actinomycetota</taxon>
        <taxon>Actinomycetes</taxon>
        <taxon>Nakamurellales</taxon>
        <taxon>Nakamurellaceae</taxon>
        <taxon>Nakamurella</taxon>
    </lineage>
</organism>
<dbReference type="InterPro" id="IPR044946">
    <property type="entry name" value="Restrct_endonuc_typeI_TRD_sf"/>
</dbReference>
<dbReference type="AlphaFoldDB" id="C8X703"/>
<dbReference type="KEGG" id="nml:Namu_4622"/>
<dbReference type="GO" id="GO:0004519">
    <property type="term" value="F:endonuclease activity"/>
    <property type="evidence" value="ECO:0007669"/>
    <property type="project" value="UniProtKB-KW"/>
</dbReference>
<dbReference type="EMBL" id="CP001737">
    <property type="protein sequence ID" value="ACV80901.1"/>
    <property type="molecule type" value="Genomic_DNA"/>
</dbReference>
<keyword evidence="6" id="KW-1185">Reference proteome</keyword>
<dbReference type="InterPro" id="IPR052021">
    <property type="entry name" value="Type-I_RS_S_subunit"/>
</dbReference>
<dbReference type="eggNOG" id="COG0732">
    <property type="taxonomic scope" value="Bacteria"/>
</dbReference>
<dbReference type="Gene3D" id="1.10.287.1120">
    <property type="entry name" value="Bipartite methylase S protein"/>
    <property type="match status" value="1"/>
</dbReference>
<sequence>MSGDLTTLGAVVKATGGVLQTGPFGSQLHASDYQFTGKPLVMPVNLGDNEIREAGIARIGVEDAHRLRRHALREGDIIFSRRGDVGRRSLVRTREAGWLCGTGCLAARFGSDRTTVNPAYVADYLGGTSAQAWLVDNAVGGTMPNLNTSILSALPVWLPSKLEQDRIVAALEDVRKVIDSIQHLIAKRQAIKQGMMQHLLTGRTRLPGFNEAWSETTLGAVARFSKGAGLPKAALTSSGSTLCIHYGELFTFYGPEIRQVFSRTTPTGRVVVSEDLDVLMPTSDVTPRGLAKASAIHGAGVVLGGDILIIRPDKAHAHGPFVAHAIRHHADQVLQLVRGSTVYHLYATDMRNFALSLPSVNEQRAIAGALLDADRQLEALEERLMKARAFKTGMMQRLLTGHTRLPTEAAT</sequence>
<feature type="domain" description="Type I restriction modification DNA specificity" evidence="4">
    <location>
        <begin position="73"/>
        <end position="186"/>
    </location>
</feature>
<dbReference type="PANTHER" id="PTHR30408">
    <property type="entry name" value="TYPE-1 RESTRICTION ENZYME ECOKI SPECIFICITY PROTEIN"/>
    <property type="match status" value="1"/>
</dbReference>
<dbReference type="InterPro" id="IPR000055">
    <property type="entry name" value="Restrct_endonuc_typeI_TRD"/>
</dbReference>
<keyword evidence="3" id="KW-0238">DNA-binding</keyword>
<proteinExistence type="inferred from homology"/>
<dbReference type="STRING" id="479431.Namu_4622"/>
<name>C8X703_NAKMY</name>